<dbReference type="InterPro" id="IPR002734">
    <property type="entry name" value="RibDG_C"/>
</dbReference>
<accession>A0A0D8HKF1</accession>
<proteinExistence type="predicted"/>
<evidence type="ECO:0000313" key="5">
    <source>
        <dbReference type="EMBL" id="KJF18334.1"/>
    </source>
</evidence>
<dbReference type="Gene3D" id="3.40.430.10">
    <property type="entry name" value="Dihydrofolate Reductase, subunit A"/>
    <property type="match status" value="1"/>
</dbReference>
<dbReference type="InterPro" id="IPR050765">
    <property type="entry name" value="Riboflavin_Biosynth_HTPR"/>
</dbReference>
<dbReference type="SUPFAM" id="SSF53597">
    <property type="entry name" value="Dihydrofolate reductase-like"/>
    <property type="match status" value="1"/>
</dbReference>
<evidence type="ECO:0000313" key="6">
    <source>
        <dbReference type="Proteomes" id="UP000032360"/>
    </source>
</evidence>
<dbReference type="Proteomes" id="UP000032360">
    <property type="component" value="Unassembled WGS sequence"/>
</dbReference>
<dbReference type="GO" id="GO:0008703">
    <property type="term" value="F:5-amino-6-(5-phosphoribosylamino)uracil reductase activity"/>
    <property type="evidence" value="ECO:0007669"/>
    <property type="project" value="InterPro"/>
</dbReference>
<dbReference type="OrthoDB" id="5243299at2"/>
<keyword evidence="6" id="KW-1185">Reference proteome</keyword>
<dbReference type="PANTHER" id="PTHR38011">
    <property type="entry name" value="DIHYDROFOLATE REDUCTASE FAMILY PROTEIN (AFU_ORTHOLOGUE AFUA_8G06820)"/>
    <property type="match status" value="1"/>
</dbReference>
<comment type="caution">
    <text evidence="5">The sequence shown here is derived from an EMBL/GenBank/DDBJ whole genome shotgun (WGS) entry which is preliminary data.</text>
</comment>
<sequence length="253" mass="27816">MNLIFPEASPIIGSDEASIGSLEKIYAPITCIDGDHWRANMVSSLNGSIEKNGRSAGLSTHADRKVFSIIRAFSDAVVIGANTAIIEEYTSLPQTPDALMHLRRINTSPQLVVVGRDLNKIRDSKLIESKDQITLVTSNSQKSQCAGLLRTFLVEPQLLLLGEKEPDLNLLRKWLRQNNLIRITLEGGPSFLKLAFSHKLIDEIALTIVPKLEISSHGGFLGLGEQIPGSELELLSILEDHGTLLMRYRVIAS</sequence>
<evidence type="ECO:0000256" key="3">
    <source>
        <dbReference type="ARBA" id="ARBA00023002"/>
    </source>
</evidence>
<keyword evidence="2" id="KW-0521">NADP</keyword>
<dbReference type="AlphaFoldDB" id="A0A0D8HKF1"/>
<dbReference type="GO" id="GO:0009231">
    <property type="term" value="P:riboflavin biosynthetic process"/>
    <property type="evidence" value="ECO:0007669"/>
    <property type="project" value="InterPro"/>
</dbReference>
<name>A0A0D8HKF1_9ACTN</name>
<evidence type="ECO:0000256" key="1">
    <source>
        <dbReference type="ARBA" id="ARBA00005104"/>
    </source>
</evidence>
<comment type="pathway">
    <text evidence="1">Cofactor biosynthesis; riboflavin biosynthesis.</text>
</comment>
<organism evidence="5 6">
    <name type="scientific">Acidithrix ferrooxidans</name>
    <dbReference type="NCBI Taxonomy" id="1280514"/>
    <lineage>
        <taxon>Bacteria</taxon>
        <taxon>Bacillati</taxon>
        <taxon>Actinomycetota</taxon>
        <taxon>Acidimicrobiia</taxon>
        <taxon>Acidimicrobiales</taxon>
        <taxon>Acidimicrobiaceae</taxon>
        <taxon>Acidithrix</taxon>
    </lineage>
</organism>
<evidence type="ECO:0000259" key="4">
    <source>
        <dbReference type="Pfam" id="PF01872"/>
    </source>
</evidence>
<gene>
    <name evidence="5" type="ORF">AXFE_07220</name>
</gene>
<reference evidence="5 6" key="1">
    <citation type="submission" date="2015-01" db="EMBL/GenBank/DDBJ databases">
        <title>Draft genome of the acidophilic iron oxidizer Acidithrix ferrooxidans strain Py-F3.</title>
        <authorList>
            <person name="Poehlein A."/>
            <person name="Eisen S."/>
            <person name="Schloemann M."/>
            <person name="Johnson B.D."/>
            <person name="Daniel R."/>
            <person name="Muehling M."/>
        </authorList>
    </citation>
    <scope>NUCLEOTIDE SEQUENCE [LARGE SCALE GENOMIC DNA]</scope>
    <source>
        <strain evidence="5 6">Py-F3</strain>
    </source>
</reference>
<dbReference type="RefSeq" id="WP_052604491.1">
    <property type="nucleotide sequence ID" value="NZ_JXYS01000018.1"/>
</dbReference>
<evidence type="ECO:0000256" key="2">
    <source>
        <dbReference type="ARBA" id="ARBA00022857"/>
    </source>
</evidence>
<keyword evidence="3" id="KW-0560">Oxidoreductase</keyword>
<dbReference type="EMBL" id="JXYS01000018">
    <property type="protein sequence ID" value="KJF18334.1"/>
    <property type="molecule type" value="Genomic_DNA"/>
</dbReference>
<dbReference type="Pfam" id="PF01872">
    <property type="entry name" value="RibD_C"/>
    <property type="match status" value="1"/>
</dbReference>
<dbReference type="PANTHER" id="PTHR38011:SF7">
    <property type="entry name" value="2,5-DIAMINO-6-RIBOSYLAMINO-4(3H)-PYRIMIDINONE 5'-PHOSPHATE REDUCTASE"/>
    <property type="match status" value="1"/>
</dbReference>
<feature type="domain" description="Bacterial bifunctional deaminase-reductase C-terminal" evidence="4">
    <location>
        <begin position="39"/>
        <end position="212"/>
    </location>
</feature>
<dbReference type="STRING" id="1280514.AXFE_07220"/>
<dbReference type="InterPro" id="IPR024072">
    <property type="entry name" value="DHFR-like_dom_sf"/>
</dbReference>
<protein>
    <submittedName>
        <fullName evidence="5">5-amino-6-(5-phosphoribosylamino)uracil reductase</fullName>
    </submittedName>
</protein>